<sequence length="397" mass="43202">MRSRILTSLLLAVVLAPPGLARAQDAEAEDPEGSETEGSDVADEGEPGTARVPNVAGARETAPGEVHTVVGGDTLWDLSQQYLGSPWYWPKVWSYNPEIANPHWIYPGNRVRFFPGGEEVPSRVETGVGPVEEDEPIQAATELSGEDLVSVSGKISYQPQGTTLAITQAFVTQKEVDEAGRIENSFSDAEMLSFPDKVYVRFKRKADAKVGDRYLVFRTVQQIDHPVTKKKKVGYLTELNGTLKVLSVGDKFVTAQVQDTWNPIMRTDLVGPYGEKLTDRIAVKPNSKALKGYIVTALVPYLTFTGEHSMMVVDKGSADGVEVGNVFTITRQEDTVGGTMLRPTEKDKALPAEAIGQCLVTEVKERASNCLLTASLREIVPGDRAELRVGKAPTASR</sequence>
<dbReference type="AlphaFoldDB" id="A0A1H8D4Y9"/>
<feature type="domain" description="LysM" evidence="3">
    <location>
        <begin position="65"/>
        <end position="113"/>
    </location>
</feature>
<keyword evidence="2" id="KW-0732">Signal</keyword>
<evidence type="ECO:0000256" key="1">
    <source>
        <dbReference type="SAM" id="MobiDB-lite"/>
    </source>
</evidence>
<proteinExistence type="predicted"/>
<dbReference type="PANTHER" id="PTHR34700">
    <property type="entry name" value="POTASSIUM BINDING PROTEIN KBP"/>
    <property type="match status" value="1"/>
</dbReference>
<accession>A0A1H8D4Y9</accession>
<dbReference type="SUPFAM" id="SSF54106">
    <property type="entry name" value="LysM domain"/>
    <property type="match status" value="1"/>
</dbReference>
<dbReference type="InterPro" id="IPR036779">
    <property type="entry name" value="LysM_dom_sf"/>
</dbReference>
<dbReference type="CDD" id="cd00118">
    <property type="entry name" value="LysM"/>
    <property type="match status" value="1"/>
</dbReference>
<protein>
    <submittedName>
        <fullName evidence="4">LysM domain-containing protein</fullName>
    </submittedName>
</protein>
<dbReference type="Pfam" id="PF01476">
    <property type="entry name" value="LysM"/>
    <property type="match status" value="1"/>
</dbReference>
<feature type="region of interest" description="Disordered" evidence="1">
    <location>
        <begin position="22"/>
        <end position="63"/>
    </location>
</feature>
<name>A0A1H8D4Y9_STIAU</name>
<organism evidence="4 5">
    <name type="scientific">Stigmatella aurantiaca</name>
    <dbReference type="NCBI Taxonomy" id="41"/>
    <lineage>
        <taxon>Bacteria</taxon>
        <taxon>Pseudomonadati</taxon>
        <taxon>Myxococcota</taxon>
        <taxon>Myxococcia</taxon>
        <taxon>Myxococcales</taxon>
        <taxon>Cystobacterineae</taxon>
        <taxon>Archangiaceae</taxon>
        <taxon>Stigmatella</taxon>
    </lineage>
</organism>
<dbReference type="InterPro" id="IPR052196">
    <property type="entry name" value="Bact_Kbp"/>
</dbReference>
<dbReference type="OrthoDB" id="9765158at2"/>
<evidence type="ECO:0000313" key="5">
    <source>
        <dbReference type="Proteomes" id="UP000182719"/>
    </source>
</evidence>
<feature type="chain" id="PRO_5010343809" evidence="2">
    <location>
        <begin position="24"/>
        <end position="397"/>
    </location>
</feature>
<evidence type="ECO:0000259" key="3">
    <source>
        <dbReference type="PROSITE" id="PS51782"/>
    </source>
</evidence>
<evidence type="ECO:0000313" key="4">
    <source>
        <dbReference type="EMBL" id="SEN02343.1"/>
    </source>
</evidence>
<reference evidence="5" key="1">
    <citation type="submission" date="2016-10" db="EMBL/GenBank/DDBJ databases">
        <authorList>
            <person name="Varghese N."/>
            <person name="Submissions S."/>
        </authorList>
    </citation>
    <scope>NUCLEOTIDE SEQUENCE [LARGE SCALE GENOMIC DNA]</scope>
    <source>
        <strain evidence="5">DSM 17044</strain>
    </source>
</reference>
<dbReference type="Gene3D" id="3.10.350.10">
    <property type="entry name" value="LysM domain"/>
    <property type="match status" value="1"/>
</dbReference>
<dbReference type="PANTHER" id="PTHR34700:SF4">
    <property type="entry name" value="PHAGE-LIKE ELEMENT PBSX PROTEIN XKDP"/>
    <property type="match status" value="1"/>
</dbReference>
<dbReference type="InterPro" id="IPR018392">
    <property type="entry name" value="LysM"/>
</dbReference>
<dbReference type="PROSITE" id="PS51782">
    <property type="entry name" value="LYSM"/>
    <property type="match status" value="1"/>
</dbReference>
<dbReference type="EMBL" id="FOAP01000028">
    <property type="protein sequence ID" value="SEN02343.1"/>
    <property type="molecule type" value="Genomic_DNA"/>
</dbReference>
<dbReference type="Proteomes" id="UP000182719">
    <property type="component" value="Unassembled WGS sequence"/>
</dbReference>
<evidence type="ECO:0000256" key="2">
    <source>
        <dbReference type="SAM" id="SignalP"/>
    </source>
</evidence>
<gene>
    <name evidence="4" type="ORF">SAMN05444354_12882</name>
</gene>
<dbReference type="RefSeq" id="WP_075010787.1">
    <property type="nucleotide sequence ID" value="NZ_FOAP01000028.1"/>
</dbReference>
<feature type="signal peptide" evidence="2">
    <location>
        <begin position="1"/>
        <end position="23"/>
    </location>
</feature>
<keyword evidence="5" id="KW-1185">Reference proteome</keyword>
<feature type="compositionally biased region" description="Acidic residues" evidence="1">
    <location>
        <begin position="26"/>
        <end position="46"/>
    </location>
</feature>